<protein>
    <submittedName>
        <fullName evidence="7">Transcriptional regulator</fullName>
    </submittedName>
</protein>
<dbReference type="InterPro" id="IPR036388">
    <property type="entry name" value="WH-like_DNA-bd_sf"/>
</dbReference>
<keyword evidence="4" id="KW-1133">Transmembrane helix</keyword>
<evidence type="ECO:0000256" key="2">
    <source>
        <dbReference type="ARBA" id="ARBA00023125"/>
    </source>
</evidence>
<accession>A0ABQ2NPJ0</accession>
<dbReference type="InterPro" id="IPR046348">
    <property type="entry name" value="SIS_dom_sf"/>
</dbReference>
<evidence type="ECO:0000313" key="8">
    <source>
        <dbReference type="Proteomes" id="UP000641206"/>
    </source>
</evidence>
<keyword evidence="3" id="KW-0804">Transcription</keyword>
<dbReference type="PANTHER" id="PTHR30514:SF10">
    <property type="entry name" value="MURR_RPIR FAMILY TRANSCRIPTIONAL REGULATOR"/>
    <property type="match status" value="1"/>
</dbReference>
<evidence type="ECO:0000256" key="4">
    <source>
        <dbReference type="SAM" id="Phobius"/>
    </source>
</evidence>
<dbReference type="InterPro" id="IPR035472">
    <property type="entry name" value="RpiR-like_SIS"/>
</dbReference>
<dbReference type="InterPro" id="IPR000281">
    <property type="entry name" value="HTH_RpiR"/>
</dbReference>
<dbReference type="Pfam" id="PF01418">
    <property type="entry name" value="HTH_6"/>
    <property type="match status" value="1"/>
</dbReference>
<feature type="domain" description="HTH rpiR-type" evidence="5">
    <location>
        <begin position="1"/>
        <end position="75"/>
    </location>
</feature>
<dbReference type="InterPro" id="IPR047640">
    <property type="entry name" value="RpiR-like"/>
</dbReference>
<comment type="caution">
    <text evidence="7">The sequence shown here is derived from an EMBL/GenBank/DDBJ whole genome shotgun (WGS) entry which is preliminary data.</text>
</comment>
<dbReference type="Gene3D" id="1.10.10.10">
    <property type="entry name" value="Winged helix-like DNA-binding domain superfamily/Winged helix DNA-binding domain"/>
    <property type="match status" value="1"/>
</dbReference>
<dbReference type="InterPro" id="IPR001347">
    <property type="entry name" value="SIS_dom"/>
</dbReference>
<dbReference type="RefSeq" id="WP_188733290.1">
    <property type="nucleotide sequence ID" value="NZ_BMLW01000002.1"/>
</dbReference>
<dbReference type="Proteomes" id="UP000641206">
    <property type="component" value="Unassembled WGS sequence"/>
</dbReference>
<keyword evidence="1" id="KW-0805">Transcription regulation</keyword>
<feature type="domain" description="SIS" evidence="6">
    <location>
        <begin position="123"/>
        <end position="263"/>
    </location>
</feature>
<dbReference type="CDD" id="cd05013">
    <property type="entry name" value="SIS_RpiR"/>
    <property type="match status" value="1"/>
</dbReference>
<dbReference type="SUPFAM" id="SSF53697">
    <property type="entry name" value="SIS domain"/>
    <property type="match status" value="1"/>
</dbReference>
<evidence type="ECO:0000259" key="6">
    <source>
        <dbReference type="PROSITE" id="PS51464"/>
    </source>
</evidence>
<evidence type="ECO:0000256" key="1">
    <source>
        <dbReference type="ARBA" id="ARBA00023015"/>
    </source>
</evidence>
<evidence type="ECO:0000313" key="7">
    <source>
        <dbReference type="EMBL" id="GGP08490.1"/>
    </source>
</evidence>
<dbReference type="PROSITE" id="PS51071">
    <property type="entry name" value="HTH_RPIR"/>
    <property type="match status" value="1"/>
</dbReference>
<feature type="transmembrane region" description="Helical" evidence="4">
    <location>
        <begin position="239"/>
        <end position="259"/>
    </location>
</feature>
<dbReference type="EMBL" id="BMLW01000002">
    <property type="protein sequence ID" value="GGP08490.1"/>
    <property type="molecule type" value="Genomic_DNA"/>
</dbReference>
<keyword evidence="8" id="KW-1185">Reference proteome</keyword>
<dbReference type="SUPFAM" id="SSF46689">
    <property type="entry name" value="Homeodomain-like"/>
    <property type="match status" value="1"/>
</dbReference>
<dbReference type="InterPro" id="IPR009057">
    <property type="entry name" value="Homeodomain-like_sf"/>
</dbReference>
<evidence type="ECO:0000256" key="3">
    <source>
        <dbReference type="ARBA" id="ARBA00023163"/>
    </source>
</evidence>
<reference evidence="8" key="1">
    <citation type="journal article" date="2019" name="Int. J. Syst. Evol. Microbiol.">
        <title>The Global Catalogue of Microorganisms (GCM) 10K type strain sequencing project: providing services to taxonomists for standard genome sequencing and annotation.</title>
        <authorList>
            <consortium name="The Broad Institute Genomics Platform"/>
            <consortium name="The Broad Institute Genome Sequencing Center for Infectious Disease"/>
            <person name="Wu L."/>
            <person name="Ma J."/>
        </authorList>
    </citation>
    <scope>NUCLEOTIDE SEQUENCE [LARGE SCALE GENOMIC DNA]</scope>
    <source>
        <strain evidence="8">CGMCC 1.7693</strain>
    </source>
</reference>
<dbReference type="Gene3D" id="3.40.50.10490">
    <property type="entry name" value="Glucose-6-phosphate isomerase like protein, domain 1"/>
    <property type="match status" value="1"/>
</dbReference>
<dbReference type="Pfam" id="PF01380">
    <property type="entry name" value="SIS"/>
    <property type="match status" value="1"/>
</dbReference>
<sequence length="284" mass="32075">MLFDQLEEQREFTASEIQIANYILENPLQIAELTASELGKSTFTSKASVLRLCKKLGVAGYSDLRRKIELEMNERKRLLALLDEEPVNRDSSFKDVVNIIPSIYDKAVTSTKMMLDDASIQRIIHKIKTANKLDIYGIGITYSCAETAMFKFQSIGVDCTALTGINEHYIMSTKHQKNRVAIVISFTGENSTMLKTAEYLKGIGTYLIGIGGRESDKLKNVCDEYIGVYSKQLIMSMEMVTPFISITYIFDLLFAGVLVSNYDNNLKYALDVIEYKKILKENDS</sequence>
<name>A0ABQ2NPJ0_9BACI</name>
<keyword evidence="4" id="KW-0472">Membrane</keyword>
<proteinExistence type="predicted"/>
<keyword evidence="2" id="KW-0238">DNA-binding</keyword>
<keyword evidence="4" id="KW-0812">Transmembrane</keyword>
<evidence type="ECO:0000259" key="5">
    <source>
        <dbReference type="PROSITE" id="PS51071"/>
    </source>
</evidence>
<dbReference type="PROSITE" id="PS51464">
    <property type="entry name" value="SIS"/>
    <property type="match status" value="1"/>
</dbReference>
<gene>
    <name evidence="7" type="ORF">GCM10011346_08740</name>
</gene>
<dbReference type="PANTHER" id="PTHR30514">
    <property type="entry name" value="GLUCOKINASE"/>
    <property type="match status" value="1"/>
</dbReference>
<organism evidence="7 8">
    <name type="scientific">Oceanobacillus neutriphilus</name>
    <dbReference type="NCBI Taxonomy" id="531815"/>
    <lineage>
        <taxon>Bacteria</taxon>
        <taxon>Bacillati</taxon>
        <taxon>Bacillota</taxon>
        <taxon>Bacilli</taxon>
        <taxon>Bacillales</taxon>
        <taxon>Bacillaceae</taxon>
        <taxon>Oceanobacillus</taxon>
    </lineage>
</organism>